<dbReference type="GeneID" id="38123403"/>
<dbReference type="STRING" id="41047.A0A397G6U9"/>
<gene>
    <name evidence="3" type="ORF">CDV56_101429</name>
</gene>
<dbReference type="RefSeq" id="XP_026610685.1">
    <property type="nucleotide sequence ID" value="XM_026755048.1"/>
</dbReference>
<dbReference type="InterPro" id="IPR056884">
    <property type="entry name" value="NPHP3-like_N"/>
</dbReference>
<dbReference type="Pfam" id="PF24883">
    <property type="entry name" value="NPHP3_N"/>
    <property type="match status" value="1"/>
</dbReference>
<dbReference type="Proteomes" id="UP000215305">
    <property type="component" value="Unassembled WGS sequence"/>
</dbReference>
<keyword evidence="4" id="KW-1185">Reference proteome</keyword>
<feature type="domain" description="Nephrocystin 3-like N-terminal" evidence="2">
    <location>
        <begin position="142"/>
        <end position="235"/>
    </location>
</feature>
<dbReference type="Gene3D" id="3.40.50.300">
    <property type="entry name" value="P-loop containing nucleotide triphosphate hydrolases"/>
    <property type="match status" value="1"/>
</dbReference>
<comment type="caution">
    <text evidence="3">The sequence shown here is derived from an EMBL/GenBank/DDBJ whole genome shotgun (WGS) entry which is preliminary data.</text>
</comment>
<dbReference type="AlphaFoldDB" id="A0A397G6U9"/>
<name>A0A397G6U9_ASPTH</name>
<dbReference type="EMBL" id="NKHU02000290">
    <property type="protein sequence ID" value="RHZ45338.1"/>
    <property type="molecule type" value="Genomic_DNA"/>
</dbReference>
<evidence type="ECO:0000256" key="1">
    <source>
        <dbReference type="ARBA" id="ARBA00022737"/>
    </source>
</evidence>
<accession>A0A397G6U9</accession>
<dbReference type="InterPro" id="IPR027417">
    <property type="entry name" value="P-loop_NTPase"/>
</dbReference>
<keyword evidence="1" id="KW-0677">Repeat</keyword>
<sequence length="244" mass="27294">MYFYRNGAISKSEIERAIIEIYKAVLRYAAELLAVQNASVGRRILDSVTPITGQRLTELRSSVENEWQKLCQWVQLDAFDNLLQNGRQAELRLARIDDEVSKVLRVLQNFSLPVAKGAYYNSYANQHDDRCLPNTRVELLSQISEWAQSCESKHIFWLNGMAGTGKSTIARTVAHSFDNEGKLGASFFFKRGEADRGNAERFISTVTKDLMTKIPQLVPEVALSLFTDAGVDDHGNASSSSIIA</sequence>
<reference evidence="3" key="1">
    <citation type="submission" date="2018-08" db="EMBL/GenBank/DDBJ databases">
        <title>Draft genome sequence of azole-resistant Aspergillus thermomutatus (Neosartorya pseudofischeri) strain HMR AF 39, isolated from a human nasal aspirate.</title>
        <authorList>
            <person name="Parent-Michaud M."/>
            <person name="Dufresne P.J."/>
            <person name="Fournier E."/>
            <person name="Martineau C."/>
            <person name="Moreira S."/>
            <person name="Perkins V."/>
            <person name="De Repentigny L."/>
            <person name="Dufresne S.F."/>
        </authorList>
    </citation>
    <scope>NUCLEOTIDE SEQUENCE [LARGE SCALE GENOMIC DNA]</scope>
    <source>
        <strain evidence="3">HMR AF 39</strain>
    </source>
</reference>
<protein>
    <recommendedName>
        <fullName evidence="2">Nephrocystin 3-like N-terminal domain-containing protein</fullName>
    </recommendedName>
</protein>
<dbReference type="VEuPathDB" id="FungiDB:CDV56_101429"/>
<evidence type="ECO:0000313" key="4">
    <source>
        <dbReference type="Proteomes" id="UP000215305"/>
    </source>
</evidence>
<dbReference type="OrthoDB" id="674604at2759"/>
<evidence type="ECO:0000313" key="3">
    <source>
        <dbReference type="EMBL" id="RHZ45338.1"/>
    </source>
</evidence>
<dbReference type="SUPFAM" id="SSF52540">
    <property type="entry name" value="P-loop containing nucleoside triphosphate hydrolases"/>
    <property type="match status" value="1"/>
</dbReference>
<evidence type="ECO:0000259" key="2">
    <source>
        <dbReference type="Pfam" id="PF24883"/>
    </source>
</evidence>
<proteinExistence type="predicted"/>
<organism evidence="3 4">
    <name type="scientific">Aspergillus thermomutatus</name>
    <name type="common">Neosartorya pseudofischeri</name>
    <dbReference type="NCBI Taxonomy" id="41047"/>
    <lineage>
        <taxon>Eukaryota</taxon>
        <taxon>Fungi</taxon>
        <taxon>Dikarya</taxon>
        <taxon>Ascomycota</taxon>
        <taxon>Pezizomycotina</taxon>
        <taxon>Eurotiomycetes</taxon>
        <taxon>Eurotiomycetidae</taxon>
        <taxon>Eurotiales</taxon>
        <taxon>Aspergillaceae</taxon>
        <taxon>Aspergillus</taxon>
        <taxon>Aspergillus subgen. Fumigati</taxon>
    </lineage>
</organism>